<dbReference type="SUPFAM" id="SSF50630">
    <property type="entry name" value="Acid proteases"/>
    <property type="match status" value="1"/>
</dbReference>
<proteinExistence type="predicted"/>
<evidence type="ECO:0000313" key="5">
    <source>
        <dbReference type="Proteomes" id="UP001295740"/>
    </source>
</evidence>
<dbReference type="Proteomes" id="UP001295740">
    <property type="component" value="Unassembled WGS sequence"/>
</dbReference>
<feature type="signal peptide" evidence="2">
    <location>
        <begin position="1"/>
        <end position="20"/>
    </location>
</feature>
<reference evidence="4" key="1">
    <citation type="submission" date="2023-10" db="EMBL/GenBank/DDBJ databases">
        <authorList>
            <person name="Hackl T."/>
        </authorList>
    </citation>
    <scope>NUCLEOTIDE SEQUENCE</scope>
</reference>
<evidence type="ECO:0000313" key="4">
    <source>
        <dbReference type="EMBL" id="CAJ2503101.1"/>
    </source>
</evidence>
<gene>
    <name evidence="4" type="ORF">KHLLAP_LOCUS3569</name>
</gene>
<dbReference type="InterPro" id="IPR021109">
    <property type="entry name" value="Peptidase_aspartic_dom_sf"/>
</dbReference>
<dbReference type="Pfam" id="PF00026">
    <property type="entry name" value="Asp"/>
    <property type="match status" value="1"/>
</dbReference>
<protein>
    <submittedName>
        <fullName evidence="4">Uu.00g104950.m01.CDS01</fullName>
    </submittedName>
</protein>
<feature type="chain" id="PRO_5042476581" evidence="2">
    <location>
        <begin position="21"/>
        <end position="527"/>
    </location>
</feature>
<feature type="domain" description="Peptidase A1" evidence="3">
    <location>
        <begin position="48"/>
        <end position="421"/>
    </location>
</feature>
<organism evidence="4 5">
    <name type="scientific">Anthostomella pinea</name>
    <dbReference type="NCBI Taxonomy" id="933095"/>
    <lineage>
        <taxon>Eukaryota</taxon>
        <taxon>Fungi</taxon>
        <taxon>Dikarya</taxon>
        <taxon>Ascomycota</taxon>
        <taxon>Pezizomycotina</taxon>
        <taxon>Sordariomycetes</taxon>
        <taxon>Xylariomycetidae</taxon>
        <taxon>Xylariales</taxon>
        <taxon>Xylariaceae</taxon>
        <taxon>Anthostomella</taxon>
    </lineage>
</organism>
<dbReference type="PROSITE" id="PS51767">
    <property type="entry name" value="PEPTIDASE_A1"/>
    <property type="match status" value="1"/>
</dbReference>
<name>A0AAI8YDC1_9PEZI</name>
<evidence type="ECO:0000256" key="2">
    <source>
        <dbReference type="SAM" id="SignalP"/>
    </source>
</evidence>
<dbReference type="InterPro" id="IPR033121">
    <property type="entry name" value="PEPTIDASE_A1"/>
</dbReference>
<evidence type="ECO:0000256" key="1">
    <source>
        <dbReference type="SAM" id="MobiDB-lite"/>
    </source>
</evidence>
<dbReference type="PROSITE" id="PS51257">
    <property type="entry name" value="PROKAR_LIPOPROTEIN"/>
    <property type="match status" value="1"/>
</dbReference>
<keyword evidence="2" id="KW-0732">Signal</keyword>
<feature type="compositionally biased region" description="Low complexity" evidence="1">
    <location>
        <begin position="447"/>
        <end position="464"/>
    </location>
</feature>
<feature type="region of interest" description="Disordered" evidence="1">
    <location>
        <begin position="443"/>
        <end position="469"/>
    </location>
</feature>
<keyword evidence="5" id="KW-1185">Reference proteome</keyword>
<accession>A0AAI8YDC1</accession>
<evidence type="ECO:0000259" key="3">
    <source>
        <dbReference type="PROSITE" id="PS51767"/>
    </source>
</evidence>
<comment type="caution">
    <text evidence="4">The sequence shown here is derived from an EMBL/GenBank/DDBJ whole genome shotgun (WGS) entry which is preliminary data.</text>
</comment>
<sequence length="527" mass="57909">MRTVLFLVLQVLLVTSPVIATSCDDIRPLQLPIKDIQVLPKIPDSFMRGIQASIGTPPQDIVVLPWPSVIPYALIKTDPLPRLNRELNNTWIYDQQAYCDSTIIWNDLICDVRRGNLYEENNSSSSDKASDMVVAGGAHVETQGLGAELGIHNLLTSSLPVTEIITLESTQALLDFPVGIPRLNWDHGYTILHAMGMGTNSTVLNALVQSKQIGSRVWSIFWGRMWVDEASALDGSIVFGGFDQQKTIGHNYTQPLDFSDTTGCWTGMKVHISSITLNNNDGNDSDLLPPNTSIDTCIVPQRQLLLEAPHSVVDAFEEVTGMSNHGISYGLHWDAFLYDAEGSFDGDMTISFTSGLEIRVPNSQYLVPYVDIDRNGSRIFNNTERELLINGLVDQPATLGRYFLTAAYLMVDLDANSFTLWQANPASGSTLVSVTGAEAQCGNESISGTGSAGPADSAGSSSSPSPTPRLSEWGQFTSFVGLVGERSPNQCRSRLVIIHMAHYLIINIQVKRITYHLKSWMARNRFR</sequence>
<dbReference type="EMBL" id="CAUWAG010000004">
    <property type="protein sequence ID" value="CAJ2503101.1"/>
    <property type="molecule type" value="Genomic_DNA"/>
</dbReference>
<dbReference type="Gene3D" id="2.40.70.10">
    <property type="entry name" value="Acid Proteases"/>
    <property type="match status" value="1"/>
</dbReference>
<dbReference type="AlphaFoldDB" id="A0AAI8YDC1"/>